<dbReference type="Pfam" id="PF12833">
    <property type="entry name" value="HTH_18"/>
    <property type="match status" value="1"/>
</dbReference>
<dbReference type="AlphaFoldDB" id="A0A9D2GUW0"/>
<organism evidence="4 5">
    <name type="scientific">Candidatus Mucispirillum faecigallinarum</name>
    <dbReference type="NCBI Taxonomy" id="2838699"/>
    <lineage>
        <taxon>Bacteria</taxon>
        <taxon>Pseudomonadati</taxon>
        <taxon>Deferribacterota</taxon>
        <taxon>Deferribacteres</taxon>
        <taxon>Deferribacterales</taxon>
        <taxon>Mucispirillaceae</taxon>
        <taxon>Mucispirillum</taxon>
    </lineage>
</organism>
<gene>
    <name evidence="4" type="ORF">H9804_05665</name>
</gene>
<dbReference type="EMBL" id="DXAQ01000088">
    <property type="protein sequence ID" value="HIZ89411.1"/>
    <property type="molecule type" value="Genomic_DNA"/>
</dbReference>
<proteinExistence type="predicted"/>
<accession>A0A9D2GUW0</accession>
<comment type="caution">
    <text evidence="4">The sequence shown here is derived from an EMBL/GenBank/DDBJ whole genome shotgun (WGS) entry which is preliminary data.</text>
</comment>
<keyword evidence="2" id="KW-0804">Transcription</keyword>
<dbReference type="Gene3D" id="1.10.10.60">
    <property type="entry name" value="Homeodomain-like"/>
    <property type="match status" value="2"/>
</dbReference>
<dbReference type="InterPro" id="IPR009057">
    <property type="entry name" value="Homeodomain-like_sf"/>
</dbReference>
<dbReference type="Proteomes" id="UP000824176">
    <property type="component" value="Unassembled WGS sequence"/>
</dbReference>
<dbReference type="PANTHER" id="PTHR43436">
    <property type="entry name" value="ARAC-FAMILY TRANSCRIPTIONAL REGULATOR"/>
    <property type="match status" value="1"/>
</dbReference>
<dbReference type="SMART" id="SM00342">
    <property type="entry name" value="HTH_ARAC"/>
    <property type="match status" value="1"/>
</dbReference>
<dbReference type="Pfam" id="PF06719">
    <property type="entry name" value="AraC_N"/>
    <property type="match status" value="1"/>
</dbReference>
<evidence type="ECO:0000256" key="2">
    <source>
        <dbReference type="ARBA" id="ARBA00023163"/>
    </source>
</evidence>
<dbReference type="PROSITE" id="PS01124">
    <property type="entry name" value="HTH_ARAC_FAMILY_2"/>
    <property type="match status" value="1"/>
</dbReference>
<keyword evidence="1" id="KW-0805">Transcription regulation</keyword>
<reference evidence="4" key="2">
    <citation type="submission" date="2021-04" db="EMBL/GenBank/DDBJ databases">
        <authorList>
            <person name="Gilroy R."/>
        </authorList>
    </citation>
    <scope>NUCLEOTIDE SEQUENCE</scope>
    <source>
        <strain evidence="4">ChiW4-1371</strain>
    </source>
</reference>
<evidence type="ECO:0000256" key="1">
    <source>
        <dbReference type="ARBA" id="ARBA00023015"/>
    </source>
</evidence>
<dbReference type="GO" id="GO:0003700">
    <property type="term" value="F:DNA-binding transcription factor activity"/>
    <property type="evidence" value="ECO:0007669"/>
    <property type="project" value="InterPro"/>
</dbReference>
<sequence length="295" mass="34140">MDNKLLEEINAKLKNIMPDETEIDAGFYDVKFYRRNNPEKAHICIQNPCIIFVSNGEKHTYIGNKIFIFKKGSYNITYIDYPVSSHFYSISEDNPYLSIYIPVDNDMITDVIKDNTLSENKVFKGISESMADNKLLEAFSRLIDIYNNPDEICFMAPLIIKEIYYRILNGPIGADLKALYSFGSKSNKIYQAVEYIKNNFKENIQIDEIAEKVNMAPSTFFRNFKTITMMSPLQYQKRLRLYEAQRLMLSKSCTATEAAYNVGYESITQFTREYKKIFNTSPAKNIKEIIAGISK</sequence>
<protein>
    <submittedName>
        <fullName evidence="4">AraC family transcriptional regulator</fullName>
    </submittedName>
</protein>
<dbReference type="SUPFAM" id="SSF46689">
    <property type="entry name" value="Homeodomain-like"/>
    <property type="match status" value="2"/>
</dbReference>
<reference evidence="4" key="1">
    <citation type="journal article" date="2021" name="PeerJ">
        <title>Extensive microbial diversity within the chicken gut microbiome revealed by metagenomics and culture.</title>
        <authorList>
            <person name="Gilroy R."/>
            <person name="Ravi A."/>
            <person name="Getino M."/>
            <person name="Pursley I."/>
            <person name="Horton D.L."/>
            <person name="Alikhan N.F."/>
            <person name="Baker D."/>
            <person name="Gharbi K."/>
            <person name="Hall N."/>
            <person name="Watson M."/>
            <person name="Adriaenssens E.M."/>
            <person name="Foster-Nyarko E."/>
            <person name="Jarju S."/>
            <person name="Secka A."/>
            <person name="Antonio M."/>
            <person name="Oren A."/>
            <person name="Chaudhuri R.R."/>
            <person name="La Ragione R."/>
            <person name="Hildebrand F."/>
            <person name="Pallen M.J."/>
        </authorList>
    </citation>
    <scope>NUCLEOTIDE SEQUENCE</scope>
    <source>
        <strain evidence="4">ChiW4-1371</strain>
    </source>
</reference>
<dbReference type="InterPro" id="IPR009594">
    <property type="entry name" value="Tscrpt_reg_HTH_AraC_N"/>
</dbReference>
<name>A0A9D2GUW0_9BACT</name>
<evidence type="ECO:0000259" key="3">
    <source>
        <dbReference type="PROSITE" id="PS01124"/>
    </source>
</evidence>
<evidence type="ECO:0000313" key="5">
    <source>
        <dbReference type="Proteomes" id="UP000824176"/>
    </source>
</evidence>
<dbReference type="InterPro" id="IPR018060">
    <property type="entry name" value="HTH_AraC"/>
</dbReference>
<dbReference type="GO" id="GO:0043565">
    <property type="term" value="F:sequence-specific DNA binding"/>
    <property type="evidence" value="ECO:0007669"/>
    <property type="project" value="InterPro"/>
</dbReference>
<feature type="domain" description="HTH araC/xylS-type" evidence="3">
    <location>
        <begin position="190"/>
        <end position="288"/>
    </location>
</feature>
<evidence type="ECO:0000313" key="4">
    <source>
        <dbReference type="EMBL" id="HIZ89411.1"/>
    </source>
</evidence>
<dbReference type="PANTHER" id="PTHR43436:SF1">
    <property type="entry name" value="TRANSCRIPTIONAL REGULATORY PROTEIN"/>
    <property type="match status" value="1"/>
</dbReference>